<dbReference type="AlphaFoldDB" id="A0A397JPT5"/>
<sequence length="105" mass="12612">MALIIPYRGERVLRENIRKLDRVIFNPRGLRNVKEEELDEYIVIVFSGFEESTIRHIYHTRDNVRNEAPRRENYPTEKEFLRAQSDIGFPQRIVDFDQKSHAEHS</sequence>
<keyword evidence="2" id="KW-1185">Reference proteome</keyword>
<protein>
    <submittedName>
        <fullName evidence="1">Uncharacterized protein</fullName>
    </submittedName>
</protein>
<reference evidence="1 2" key="1">
    <citation type="submission" date="2018-08" db="EMBL/GenBank/DDBJ databases">
        <title>Genome and evolution of the arbuscular mycorrhizal fungus Diversispora epigaea (formerly Glomus versiforme) and its bacterial endosymbionts.</title>
        <authorList>
            <person name="Sun X."/>
            <person name="Fei Z."/>
            <person name="Harrison M."/>
        </authorList>
    </citation>
    <scope>NUCLEOTIDE SEQUENCE [LARGE SCALE GENOMIC DNA]</scope>
    <source>
        <strain evidence="1 2">IT104</strain>
    </source>
</reference>
<proteinExistence type="predicted"/>
<comment type="caution">
    <text evidence="1">The sequence shown here is derived from an EMBL/GenBank/DDBJ whole genome shotgun (WGS) entry which is preliminary data.</text>
</comment>
<evidence type="ECO:0000313" key="1">
    <source>
        <dbReference type="EMBL" id="RHZ89647.1"/>
    </source>
</evidence>
<organism evidence="1 2">
    <name type="scientific">Diversispora epigaea</name>
    <dbReference type="NCBI Taxonomy" id="1348612"/>
    <lineage>
        <taxon>Eukaryota</taxon>
        <taxon>Fungi</taxon>
        <taxon>Fungi incertae sedis</taxon>
        <taxon>Mucoromycota</taxon>
        <taxon>Glomeromycotina</taxon>
        <taxon>Glomeromycetes</taxon>
        <taxon>Diversisporales</taxon>
        <taxon>Diversisporaceae</taxon>
        <taxon>Diversispora</taxon>
    </lineage>
</organism>
<dbReference type="EMBL" id="PQFF01000011">
    <property type="protein sequence ID" value="RHZ89647.1"/>
    <property type="molecule type" value="Genomic_DNA"/>
</dbReference>
<accession>A0A397JPT5</accession>
<evidence type="ECO:0000313" key="2">
    <source>
        <dbReference type="Proteomes" id="UP000266861"/>
    </source>
</evidence>
<gene>
    <name evidence="1" type="ORF">Glove_13g8</name>
</gene>
<name>A0A397JPT5_9GLOM</name>
<dbReference type="Proteomes" id="UP000266861">
    <property type="component" value="Unassembled WGS sequence"/>
</dbReference>